<dbReference type="GO" id="GO:0003700">
    <property type="term" value="F:DNA-binding transcription factor activity"/>
    <property type="evidence" value="ECO:0007669"/>
    <property type="project" value="InterPro"/>
</dbReference>
<dbReference type="GO" id="GO:0003677">
    <property type="term" value="F:DNA binding"/>
    <property type="evidence" value="ECO:0007669"/>
    <property type="project" value="UniProtKB-KW"/>
</dbReference>
<comment type="caution">
    <text evidence="7">The sequence shown here is derived from an EMBL/GenBank/DDBJ whole genome shotgun (WGS) entry which is preliminary data.</text>
</comment>
<accession>A0AAX2F3K8</accession>
<dbReference type="Gene3D" id="3.40.190.10">
    <property type="entry name" value="Periplasmic binding protein-like II"/>
    <property type="match status" value="2"/>
</dbReference>
<evidence type="ECO:0000256" key="5">
    <source>
        <dbReference type="SAM" id="Phobius"/>
    </source>
</evidence>
<dbReference type="AlphaFoldDB" id="A0AAX2F3K8"/>
<dbReference type="InterPro" id="IPR000847">
    <property type="entry name" value="LysR_HTH_N"/>
</dbReference>
<evidence type="ECO:0000256" key="2">
    <source>
        <dbReference type="ARBA" id="ARBA00023015"/>
    </source>
</evidence>
<comment type="similarity">
    <text evidence="1">Belongs to the LysR transcriptional regulatory family.</text>
</comment>
<evidence type="ECO:0000256" key="1">
    <source>
        <dbReference type="ARBA" id="ARBA00009437"/>
    </source>
</evidence>
<dbReference type="PROSITE" id="PS50931">
    <property type="entry name" value="HTH_LYSR"/>
    <property type="match status" value="1"/>
</dbReference>
<sequence length="333" mass="38703">MKKAVESTNNTMITRLFALFMLYLLSIYISIKRMTLQQLEYVMAVYRHKQFAKAADECNVTQPTLSSMIQKLEDELSVKIFDRKRQPIQPTQAGMKLIEQAWKVLARAKKLKQTIDEERHALTGTFEVGVLPTIAPYLIPRFFPQLMNEHPEMDVRITEMKTEDMRRALRRGDIDAGILARVDGLEEMECTPLFREQFFAYVAESDPLFEKEFIRPADLSGEFLWLLDEGHCFRDQLVKFCQLKSATLSKKSYNLGSIETFMRIVEKGKGVTFIPQLALSQLTKEQHRLVRPFAHPVPTREIIMMTSPNFIRHTLRNMLIEKVKESLPDNIQI</sequence>
<proteinExistence type="inferred from homology"/>
<dbReference type="InterPro" id="IPR005119">
    <property type="entry name" value="LysR_subst-bd"/>
</dbReference>
<keyword evidence="2" id="KW-0805">Transcription regulation</keyword>
<keyword evidence="3" id="KW-0238">DNA-binding</keyword>
<feature type="transmembrane region" description="Helical" evidence="5">
    <location>
        <begin position="12"/>
        <end position="31"/>
    </location>
</feature>
<dbReference type="SUPFAM" id="SSF46785">
    <property type="entry name" value="Winged helix' DNA-binding domain"/>
    <property type="match status" value="1"/>
</dbReference>
<dbReference type="InterPro" id="IPR050950">
    <property type="entry name" value="HTH-type_LysR_regulators"/>
</dbReference>
<keyword evidence="4" id="KW-0804">Transcription</keyword>
<evidence type="ECO:0000256" key="3">
    <source>
        <dbReference type="ARBA" id="ARBA00023125"/>
    </source>
</evidence>
<dbReference type="PRINTS" id="PR00039">
    <property type="entry name" value="HTHLYSR"/>
</dbReference>
<gene>
    <name evidence="7" type="ORF">SAMN05444364_11046</name>
</gene>
<name>A0AAX2F3K8_9BACT</name>
<evidence type="ECO:0000256" key="4">
    <source>
        <dbReference type="ARBA" id="ARBA00023163"/>
    </source>
</evidence>
<dbReference type="Gene3D" id="1.10.10.10">
    <property type="entry name" value="Winged helix-like DNA-binding domain superfamily/Winged helix DNA-binding domain"/>
    <property type="match status" value="1"/>
</dbReference>
<dbReference type="EMBL" id="FQWA01000010">
    <property type="protein sequence ID" value="SHF79728.1"/>
    <property type="molecule type" value="Genomic_DNA"/>
</dbReference>
<organism evidence="7 8">
    <name type="scientific">Prevotella scopos JCM 17725</name>
    <dbReference type="NCBI Taxonomy" id="1236518"/>
    <lineage>
        <taxon>Bacteria</taxon>
        <taxon>Pseudomonadati</taxon>
        <taxon>Bacteroidota</taxon>
        <taxon>Bacteroidia</taxon>
        <taxon>Bacteroidales</taxon>
        <taxon>Prevotellaceae</taxon>
        <taxon>Prevotella</taxon>
    </lineage>
</organism>
<dbReference type="FunFam" id="1.10.10.10:FF:000001">
    <property type="entry name" value="LysR family transcriptional regulator"/>
    <property type="match status" value="1"/>
</dbReference>
<dbReference type="Pfam" id="PF00126">
    <property type="entry name" value="HTH_1"/>
    <property type="match status" value="1"/>
</dbReference>
<evidence type="ECO:0000313" key="8">
    <source>
        <dbReference type="Proteomes" id="UP000184105"/>
    </source>
</evidence>
<evidence type="ECO:0000313" key="7">
    <source>
        <dbReference type="EMBL" id="SHF79728.1"/>
    </source>
</evidence>
<evidence type="ECO:0000259" key="6">
    <source>
        <dbReference type="PROSITE" id="PS50931"/>
    </source>
</evidence>
<dbReference type="PANTHER" id="PTHR30419:SF29">
    <property type="entry name" value="LYSR-FAMILY TRANSCRIPTIONAL REGULATOR"/>
    <property type="match status" value="1"/>
</dbReference>
<dbReference type="PANTHER" id="PTHR30419">
    <property type="entry name" value="HTH-TYPE TRANSCRIPTIONAL REGULATOR YBHD"/>
    <property type="match status" value="1"/>
</dbReference>
<keyword evidence="5" id="KW-0472">Membrane</keyword>
<dbReference type="SUPFAM" id="SSF53850">
    <property type="entry name" value="Periplasmic binding protein-like II"/>
    <property type="match status" value="1"/>
</dbReference>
<dbReference type="Proteomes" id="UP000184105">
    <property type="component" value="Unassembled WGS sequence"/>
</dbReference>
<dbReference type="GO" id="GO:0005829">
    <property type="term" value="C:cytosol"/>
    <property type="evidence" value="ECO:0007669"/>
    <property type="project" value="TreeGrafter"/>
</dbReference>
<dbReference type="Pfam" id="PF03466">
    <property type="entry name" value="LysR_substrate"/>
    <property type="match status" value="1"/>
</dbReference>
<protein>
    <submittedName>
        <fullName evidence="7">LysR family transcriptional regulator, hydrogen peroxide-inducible genes activator</fullName>
    </submittedName>
</protein>
<keyword evidence="8" id="KW-1185">Reference proteome</keyword>
<feature type="domain" description="HTH lysR-type" evidence="6">
    <location>
        <begin position="34"/>
        <end position="91"/>
    </location>
</feature>
<keyword evidence="5" id="KW-0812">Transmembrane</keyword>
<reference evidence="7 8" key="1">
    <citation type="submission" date="2016-11" db="EMBL/GenBank/DDBJ databases">
        <authorList>
            <person name="Varghese N."/>
            <person name="Submissions S."/>
        </authorList>
    </citation>
    <scope>NUCLEOTIDE SEQUENCE [LARGE SCALE GENOMIC DNA]</scope>
    <source>
        <strain evidence="7 8">DSM 22613</strain>
    </source>
</reference>
<keyword evidence="5" id="KW-1133">Transmembrane helix</keyword>
<dbReference type="CDD" id="cd08411">
    <property type="entry name" value="PBP2_OxyR"/>
    <property type="match status" value="1"/>
</dbReference>
<dbReference type="InterPro" id="IPR036390">
    <property type="entry name" value="WH_DNA-bd_sf"/>
</dbReference>
<dbReference type="InterPro" id="IPR036388">
    <property type="entry name" value="WH-like_DNA-bd_sf"/>
</dbReference>